<name>A0AAD9QRA8_ACRCE</name>
<sequence>MRIECSCACSHLITSMRASLRSRDGSCVHHLRYPLTTIGCEGSDILIQQNPNVERQHAIIEYDESQGCFVVQDLNSAHGTYINDCRVQNAAVRLAPGDVVRFGYRNAGFDFQVDTASPFLYPSLSLSNPWESYRQHALSSPMASISSANVTSLPYINTVAPVSCESSQLYPNSQSTVSLPAASVGSASDLKLTSELKTNVMPHPPLRSRPTSAGATRICPSSSGGERNARPPVARVGWVNGTLQSSGEQSVQELQERLLRMGDELSRLASFEAECHRKDGVIAALRDELRKQVSQLQVTVQEKEENEKTSMQKLAMYQNQLHAKNTEVATLKDQLHSAQSKATALSEKTGSDASTNKIASLRTEIAEKERKIAQITNDNEKLNKQKMQSTTLLNGLQRENSAKDALVHQAKREIEKLKKELREKDATISSMSAKMGKQKAAKEAEKEVQKVELELCVTKGKLQTAEKQLKERIKTISELENELENVRGCVDEGREKDKASQQELNHAKAQCLDAQRAEKLHKVDYQQLEKKFDRFRRKVIEYTFSGGFPKTVNRELDDDELLDHLRHLAQEKLSLVEHIKRYEDLQNEI</sequence>
<evidence type="ECO:0000313" key="5">
    <source>
        <dbReference type="Proteomes" id="UP001249851"/>
    </source>
</evidence>
<reference evidence="4" key="1">
    <citation type="journal article" date="2023" name="G3 (Bethesda)">
        <title>Whole genome assembly and annotation of the endangered Caribbean coral Acropora cervicornis.</title>
        <authorList>
            <person name="Selwyn J.D."/>
            <person name="Vollmer S.V."/>
        </authorList>
    </citation>
    <scope>NUCLEOTIDE SEQUENCE</scope>
    <source>
        <strain evidence="4">K2</strain>
    </source>
</reference>
<accession>A0AAD9QRA8</accession>
<keyword evidence="5" id="KW-1185">Reference proteome</keyword>
<dbReference type="AlphaFoldDB" id="A0AAD9QRA8"/>
<feature type="coiled-coil region" evidence="1">
    <location>
        <begin position="286"/>
        <end position="496"/>
    </location>
</feature>
<dbReference type="InterPro" id="IPR008984">
    <property type="entry name" value="SMAD_FHA_dom_sf"/>
</dbReference>
<reference evidence="4" key="2">
    <citation type="journal article" date="2023" name="Science">
        <title>Genomic signatures of disease resistance in endangered staghorn corals.</title>
        <authorList>
            <person name="Vollmer S.V."/>
            <person name="Selwyn J.D."/>
            <person name="Despard B.A."/>
            <person name="Roesel C.L."/>
        </authorList>
    </citation>
    <scope>NUCLEOTIDE SEQUENCE</scope>
    <source>
        <strain evidence="4">K2</strain>
    </source>
</reference>
<protein>
    <submittedName>
        <fullName evidence="4">Forkhead-associated domain-containing protein 1</fullName>
    </submittedName>
</protein>
<dbReference type="SUPFAM" id="SSF49879">
    <property type="entry name" value="SMAD/FHA domain"/>
    <property type="match status" value="1"/>
</dbReference>
<feature type="domain" description="FHA" evidence="3">
    <location>
        <begin position="41"/>
        <end position="87"/>
    </location>
</feature>
<keyword evidence="1" id="KW-0175">Coiled coil</keyword>
<evidence type="ECO:0000313" key="4">
    <source>
        <dbReference type="EMBL" id="KAK2565977.1"/>
    </source>
</evidence>
<feature type="region of interest" description="Disordered" evidence="2">
    <location>
        <begin position="199"/>
        <end position="232"/>
    </location>
</feature>
<dbReference type="InterPro" id="IPR052642">
    <property type="entry name" value="CC-FHA_domain"/>
</dbReference>
<dbReference type="PANTHER" id="PTHR18853:SF10">
    <property type="entry name" value="FHA DOMAIN-CONTAINING PROTEIN"/>
    <property type="match status" value="1"/>
</dbReference>
<comment type="caution">
    <text evidence="4">The sequence shown here is derived from an EMBL/GenBank/DDBJ whole genome shotgun (WGS) entry which is preliminary data.</text>
</comment>
<evidence type="ECO:0000256" key="2">
    <source>
        <dbReference type="SAM" id="MobiDB-lite"/>
    </source>
</evidence>
<evidence type="ECO:0000256" key="1">
    <source>
        <dbReference type="SAM" id="Coils"/>
    </source>
</evidence>
<dbReference type="CDD" id="cd22700">
    <property type="entry name" value="FHA_FHAD1"/>
    <property type="match status" value="1"/>
</dbReference>
<dbReference type="Proteomes" id="UP001249851">
    <property type="component" value="Unassembled WGS sequence"/>
</dbReference>
<dbReference type="Gene3D" id="2.60.200.20">
    <property type="match status" value="1"/>
</dbReference>
<organism evidence="4 5">
    <name type="scientific">Acropora cervicornis</name>
    <name type="common">Staghorn coral</name>
    <dbReference type="NCBI Taxonomy" id="6130"/>
    <lineage>
        <taxon>Eukaryota</taxon>
        <taxon>Metazoa</taxon>
        <taxon>Cnidaria</taxon>
        <taxon>Anthozoa</taxon>
        <taxon>Hexacorallia</taxon>
        <taxon>Scleractinia</taxon>
        <taxon>Astrocoeniina</taxon>
        <taxon>Acroporidae</taxon>
        <taxon>Acropora</taxon>
    </lineage>
</organism>
<dbReference type="PROSITE" id="PS50006">
    <property type="entry name" value="FHA_DOMAIN"/>
    <property type="match status" value="1"/>
</dbReference>
<dbReference type="EMBL" id="JARQWQ010000018">
    <property type="protein sequence ID" value="KAK2565977.1"/>
    <property type="molecule type" value="Genomic_DNA"/>
</dbReference>
<gene>
    <name evidence="4" type="ORF">P5673_010294</name>
</gene>
<feature type="compositionally biased region" description="Polar residues" evidence="2">
    <location>
        <begin position="209"/>
        <end position="225"/>
    </location>
</feature>
<dbReference type="InterPro" id="IPR000253">
    <property type="entry name" value="FHA_dom"/>
</dbReference>
<proteinExistence type="predicted"/>
<dbReference type="PANTHER" id="PTHR18853">
    <property type="entry name" value="FORKHEAD-ASSOCIATED DOMAIN-CONTAINING PROTEIN 1-RELATED"/>
    <property type="match status" value="1"/>
</dbReference>
<dbReference type="Pfam" id="PF00498">
    <property type="entry name" value="FHA"/>
    <property type="match status" value="1"/>
</dbReference>
<evidence type="ECO:0000259" key="3">
    <source>
        <dbReference type="PROSITE" id="PS50006"/>
    </source>
</evidence>